<organism evidence="1 2">
    <name type="scientific">Spiromyces aspiralis</name>
    <dbReference type="NCBI Taxonomy" id="68401"/>
    <lineage>
        <taxon>Eukaryota</taxon>
        <taxon>Fungi</taxon>
        <taxon>Fungi incertae sedis</taxon>
        <taxon>Zoopagomycota</taxon>
        <taxon>Kickxellomycotina</taxon>
        <taxon>Kickxellomycetes</taxon>
        <taxon>Kickxellales</taxon>
        <taxon>Kickxellaceae</taxon>
        <taxon>Spiromyces</taxon>
    </lineage>
</organism>
<reference evidence="1" key="1">
    <citation type="submission" date="2022-06" db="EMBL/GenBank/DDBJ databases">
        <title>Phylogenomic reconstructions and comparative analyses of Kickxellomycotina fungi.</title>
        <authorList>
            <person name="Reynolds N.K."/>
            <person name="Stajich J.E."/>
            <person name="Barry K."/>
            <person name="Grigoriev I.V."/>
            <person name="Crous P."/>
            <person name="Smith M.E."/>
        </authorList>
    </citation>
    <scope>NUCLEOTIDE SEQUENCE</scope>
    <source>
        <strain evidence="1">RSA 2271</strain>
    </source>
</reference>
<accession>A0ACC1HIQ3</accession>
<sequence>MPPMRPSVSGSGRRESDCTDKGERPQSFRLLNFSRSDVDAHSTDSSTQYIWRHLTNTQQLSSTAVASPHHILQERLDPRQAQPMNESKSQVRQEKGFKRQSMNALNRLRRRWSKGHRSSKVIPEHTLIDESEGEVSAVGTPTMHHAS</sequence>
<proteinExistence type="predicted"/>
<keyword evidence="2" id="KW-1185">Reference proteome</keyword>
<dbReference type="Proteomes" id="UP001145114">
    <property type="component" value="Unassembled WGS sequence"/>
</dbReference>
<comment type="caution">
    <text evidence="1">The sequence shown here is derived from an EMBL/GenBank/DDBJ whole genome shotgun (WGS) entry which is preliminary data.</text>
</comment>
<evidence type="ECO:0000313" key="1">
    <source>
        <dbReference type="EMBL" id="KAJ1673794.1"/>
    </source>
</evidence>
<dbReference type="EMBL" id="JAMZIH010006559">
    <property type="protein sequence ID" value="KAJ1673794.1"/>
    <property type="molecule type" value="Genomic_DNA"/>
</dbReference>
<evidence type="ECO:0000313" key="2">
    <source>
        <dbReference type="Proteomes" id="UP001145114"/>
    </source>
</evidence>
<gene>
    <name evidence="1" type="ORF">EV182_004544</name>
</gene>
<protein>
    <submittedName>
        <fullName evidence="1">Uncharacterized protein</fullName>
    </submittedName>
</protein>
<name>A0ACC1HIQ3_9FUNG</name>